<dbReference type="InterPro" id="IPR038461">
    <property type="entry name" value="Schlafen_AlbA_2_dom_sf"/>
</dbReference>
<dbReference type="SUPFAM" id="SSF46785">
    <property type="entry name" value="Winged helix' DNA-binding domain"/>
    <property type="match status" value="1"/>
</dbReference>
<proteinExistence type="predicted"/>
<dbReference type="InterPro" id="IPR036390">
    <property type="entry name" value="WH_DNA-bd_sf"/>
</dbReference>
<gene>
    <name evidence="2" type="ORF">BEH84_01994</name>
</gene>
<dbReference type="Proteomes" id="UP000095003">
    <property type="component" value="Unassembled WGS sequence"/>
</dbReference>
<comment type="caution">
    <text evidence="2">The sequence shown here is derived from an EMBL/GenBank/DDBJ whole genome shotgun (WGS) entry which is preliminary data.</text>
</comment>
<dbReference type="RefSeq" id="WP_069156696.1">
    <property type="nucleotide sequence ID" value="NZ_MCGI01000002.1"/>
</dbReference>
<evidence type="ECO:0000313" key="2">
    <source>
        <dbReference type="EMBL" id="ODM11385.1"/>
    </source>
</evidence>
<organism evidence="2 3">
    <name type="scientific">Eisenbergiella tayi</name>
    <dbReference type="NCBI Taxonomy" id="1432052"/>
    <lineage>
        <taxon>Bacteria</taxon>
        <taxon>Bacillati</taxon>
        <taxon>Bacillota</taxon>
        <taxon>Clostridia</taxon>
        <taxon>Lachnospirales</taxon>
        <taxon>Lachnospiraceae</taxon>
        <taxon>Eisenbergiella</taxon>
    </lineage>
</organism>
<dbReference type="Gene3D" id="3.30.950.30">
    <property type="entry name" value="Schlafen, AAA domain"/>
    <property type="match status" value="1"/>
</dbReference>
<dbReference type="Pfam" id="PF13749">
    <property type="entry name" value="HATPase_c_4"/>
    <property type="match status" value="1"/>
</dbReference>
<name>A0A1E3ARP6_9FIRM</name>
<evidence type="ECO:0000259" key="1">
    <source>
        <dbReference type="Pfam" id="PF04326"/>
    </source>
</evidence>
<sequence length="480" mass="54744">MEWKELLGEATEYDKKQAVERKKPKSWLKSISAFANTSGGTLIFGISNEEEVVGLSDIRSDSEYISQKLKERIYPFPEVVMKLYKTEDEKNLLFVHVPEGAETPYYYSADGVTEAYIRIGNESVIAGPTELKRLVMRGKNTSYDFQISSYQFDDYSFTKLRERYKVWTGKSLPDNAYESFGIKDSNGHLTNAGALIADESPIWWSRIFCTRWNGLDKSGGLLDALDHTEFNGSLITLLNEGFAFVKRNMKTMWKKQPLGRLEFPDYSEDSVFEALVNALIHRDYLVNGSEVHIDIFDDRLEIYSPGGMPDGSFIQDLDINTVSSVRRNPLLADIFGRLGYMERQGSGLGKICRAYEHQDNYVPEKEPIFTSTRSSFFVILKNLNYGLEFIEQEQTMPDGTNNGTNVGTIGTDNQKSDPDRLEKIILRILNEEPEITTRELAEQSKVSVRTVKRIISDLKNRNLLSREGSSRKGKWVVIHK</sequence>
<dbReference type="InterPro" id="IPR038475">
    <property type="entry name" value="RecG_C_sf"/>
</dbReference>
<dbReference type="Gene3D" id="1.10.10.10">
    <property type="entry name" value="Winged helix-like DNA-binding domain superfamily/Winged helix DNA-binding domain"/>
    <property type="match status" value="1"/>
</dbReference>
<dbReference type="PANTHER" id="PTHR30595">
    <property type="entry name" value="GLPR-RELATED TRANSCRIPTIONAL REPRESSOR"/>
    <property type="match status" value="1"/>
</dbReference>
<dbReference type="GeneID" id="93305235"/>
<dbReference type="PANTHER" id="PTHR30595:SF6">
    <property type="entry name" value="SCHLAFEN ALBA-2 DOMAIN-CONTAINING PROTEIN"/>
    <property type="match status" value="1"/>
</dbReference>
<accession>A0A1E3ARP6</accession>
<protein>
    <submittedName>
        <fullName evidence="2">Divergent AAA domain protein</fullName>
    </submittedName>
</protein>
<dbReference type="InterPro" id="IPR036388">
    <property type="entry name" value="WH-like_DNA-bd_sf"/>
</dbReference>
<dbReference type="PATRIC" id="fig|1432052.3.peg.2194"/>
<dbReference type="AlphaFoldDB" id="A0A1E3ARP6"/>
<reference evidence="2 3" key="1">
    <citation type="submission" date="2016-07" db="EMBL/GenBank/DDBJ databases">
        <title>Characterization of isolates of Eisenbergiella tayi derived from blood cultures, using whole genome sequencing.</title>
        <authorList>
            <person name="Burdz T."/>
            <person name="Wiebe D."/>
            <person name="Huynh C."/>
            <person name="Bernard K."/>
        </authorList>
    </citation>
    <scope>NUCLEOTIDE SEQUENCE [LARGE SCALE GENOMIC DNA]</scope>
    <source>
        <strain evidence="2 3">NML 120489</strain>
    </source>
</reference>
<dbReference type="EMBL" id="MCGI01000002">
    <property type="protein sequence ID" value="ODM11385.1"/>
    <property type="molecule type" value="Genomic_DNA"/>
</dbReference>
<dbReference type="Pfam" id="PF04326">
    <property type="entry name" value="SLFN_AlbA_2"/>
    <property type="match status" value="1"/>
</dbReference>
<dbReference type="Pfam" id="PF13412">
    <property type="entry name" value="HTH_24"/>
    <property type="match status" value="1"/>
</dbReference>
<feature type="domain" description="Schlafen AlbA-2" evidence="1">
    <location>
        <begin position="9"/>
        <end position="124"/>
    </location>
</feature>
<dbReference type="Gene3D" id="3.30.565.60">
    <property type="match status" value="1"/>
</dbReference>
<evidence type="ECO:0000313" key="3">
    <source>
        <dbReference type="Proteomes" id="UP000095003"/>
    </source>
</evidence>
<dbReference type="InterPro" id="IPR007421">
    <property type="entry name" value="Schlafen_AlbA_2_dom"/>
</dbReference>